<dbReference type="GeneID" id="92086253"/>
<dbReference type="InterPro" id="IPR045054">
    <property type="entry name" value="P4HA-like"/>
</dbReference>
<feature type="domain" description="Prolyl 4-hydroxylase alpha subunit" evidence="6">
    <location>
        <begin position="67"/>
        <end position="290"/>
    </location>
</feature>
<keyword evidence="5" id="KW-0408">Iron</keyword>
<proteinExistence type="predicted"/>
<accession>A0ABR1WUN0</accession>
<keyword evidence="3" id="KW-0223">Dioxygenase</keyword>
<keyword evidence="2" id="KW-0479">Metal-binding</keyword>
<dbReference type="InterPro" id="IPR006620">
    <property type="entry name" value="Pro_4_hyd_alph"/>
</dbReference>
<evidence type="ECO:0000256" key="2">
    <source>
        <dbReference type="ARBA" id="ARBA00022723"/>
    </source>
</evidence>
<evidence type="ECO:0000256" key="5">
    <source>
        <dbReference type="ARBA" id="ARBA00023004"/>
    </source>
</evidence>
<keyword evidence="4" id="KW-0560">Oxidoreductase</keyword>
<dbReference type="PANTHER" id="PTHR10869">
    <property type="entry name" value="PROLYL 4-HYDROXYLASE ALPHA SUBUNIT"/>
    <property type="match status" value="1"/>
</dbReference>
<evidence type="ECO:0000259" key="6">
    <source>
        <dbReference type="SMART" id="SM00702"/>
    </source>
</evidence>
<protein>
    <recommendedName>
        <fullName evidence="6">Prolyl 4-hydroxylase alpha subunit domain-containing protein</fullName>
    </recommendedName>
</protein>
<dbReference type="PANTHER" id="PTHR10869:SF242">
    <property type="entry name" value="PROLYL 4-HYDROXYLASE ALPHA SUBUNIT DOMAIN-CONTAINING PROTEIN"/>
    <property type="match status" value="1"/>
</dbReference>
<gene>
    <name evidence="7" type="ORF">PG994_001781</name>
</gene>
<evidence type="ECO:0000313" key="7">
    <source>
        <dbReference type="EMBL" id="KAK8086807.1"/>
    </source>
</evidence>
<dbReference type="Pfam" id="PF13640">
    <property type="entry name" value="2OG-FeII_Oxy_3"/>
    <property type="match status" value="1"/>
</dbReference>
<dbReference type="EMBL" id="JAQQWL010000002">
    <property type="protein sequence ID" value="KAK8086807.1"/>
    <property type="molecule type" value="Genomic_DNA"/>
</dbReference>
<comment type="caution">
    <text evidence="7">The sequence shown here is derived from an EMBL/GenBank/DDBJ whole genome shotgun (WGS) entry which is preliminary data.</text>
</comment>
<dbReference type="RefSeq" id="XP_066721331.1">
    <property type="nucleotide sequence ID" value="XM_066853190.1"/>
</dbReference>
<dbReference type="InterPro" id="IPR044862">
    <property type="entry name" value="Pro_4_hyd_alph_FE2OG_OXY"/>
</dbReference>
<dbReference type="Gene3D" id="2.60.120.620">
    <property type="entry name" value="q2cbj1_9rhob like domain"/>
    <property type="match status" value="1"/>
</dbReference>
<dbReference type="Proteomes" id="UP001480595">
    <property type="component" value="Unassembled WGS sequence"/>
</dbReference>
<evidence type="ECO:0000256" key="3">
    <source>
        <dbReference type="ARBA" id="ARBA00022964"/>
    </source>
</evidence>
<evidence type="ECO:0000256" key="1">
    <source>
        <dbReference type="ARBA" id="ARBA00001961"/>
    </source>
</evidence>
<dbReference type="SMART" id="SM00702">
    <property type="entry name" value="P4Hc"/>
    <property type="match status" value="1"/>
</dbReference>
<evidence type="ECO:0000256" key="4">
    <source>
        <dbReference type="ARBA" id="ARBA00023002"/>
    </source>
</evidence>
<keyword evidence="8" id="KW-1185">Reference proteome</keyword>
<sequence>MAESIYRSRFSVWAAVLAVLALSAPWTFGYIAPYTTTEPILRSWGGSSSFVCDPHHAYTTTIISLDPPLLYLTTFLSPSETAALLSSGARAAFAPSHVYKHGRRMGTPDRTSHTAGLPRDDPAVRCILARAQAFLGPALFDPRRDDIGPPQLVRYAEGQRFNVHHDWYETAQPPARGEADAWRGRSWNRVASFFAVLEDGCEGGETWFPRVEPPTTVLAHGGDSYGVNTDDRLAPIWRAHEDGGVAFRPVAGNALFWVNLHTNGTGDRRTLHAGLPVDDGLKTAMNIWPRKYYK</sequence>
<evidence type="ECO:0000313" key="8">
    <source>
        <dbReference type="Proteomes" id="UP001480595"/>
    </source>
</evidence>
<reference evidence="7 8" key="1">
    <citation type="submission" date="2023-01" db="EMBL/GenBank/DDBJ databases">
        <title>Analysis of 21 Apiospora genomes using comparative genomics revels a genus with tremendous synthesis potential of carbohydrate active enzymes and secondary metabolites.</title>
        <authorList>
            <person name="Sorensen T."/>
        </authorList>
    </citation>
    <scope>NUCLEOTIDE SEQUENCE [LARGE SCALE GENOMIC DNA]</scope>
    <source>
        <strain evidence="7 8">CBS 135458</strain>
    </source>
</reference>
<name>A0ABR1WUN0_9PEZI</name>
<comment type="cofactor">
    <cofactor evidence="1">
        <name>L-ascorbate</name>
        <dbReference type="ChEBI" id="CHEBI:38290"/>
    </cofactor>
</comment>
<organism evidence="7 8">
    <name type="scientific">Apiospora phragmitis</name>
    <dbReference type="NCBI Taxonomy" id="2905665"/>
    <lineage>
        <taxon>Eukaryota</taxon>
        <taxon>Fungi</taxon>
        <taxon>Dikarya</taxon>
        <taxon>Ascomycota</taxon>
        <taxon>Pezizomycotina</taxon>
        <taxon>Sordariomycetes</taxon>
        <taxon>Xylariomycetidae</taxon>
        <taxon>Amphisphaeriales</taxon>
        <taxon>Apiosporaceae</taxon>
        <taxon>Apiospora</taxon>
    </lineage>
</organism>